<evidence type="ECO:0000313" key="5">
    <source>
        <dbReference type="Proteomes" id="UP000305675"/>
    </source>
</evidence>
<name>A0A4U1BT40_9GAMM</name>
<keyword evidence="5" id="KW-1185">Reference proteome</keyword>
<reference evidence="4 5" key="1">
    <citation type="submission" date="2019-04" db="EMBL/GenBank/DDBJ databases">
        <authorList>
            <person name="Hwang J.C."/>
        </authorList>
    </citation>
    <scope>NUCLEOTIDE SEQUENCE [LARGE SCALE GENOMIC DNA]</scope>
    <source>
        <strain evidence="4 5">IMCC35002</strain>
    </source>
</reference>
<feature type="chain" id="PRO_5020891709" description="Fibronectin type-III domain-containing protein" evidence="2">
    <location>
        <begin position="23"/>
        <end position="747"/>
    </location>
</feature>
<dbReference type="PROSITE" id="PS50853">
    <property type="entry name" value="FN3"/>
    <property type="match status" value="1"/>
</dbReference>
<gene>
    <name evidence="4" type="ORF">FCL42_06140</name>
</gene>
<organism evidence="4 5">
    <name type="scientific">Ferrimonas aestuarii</name>
    <dbReference type="NCBI Taxonomy" id="2569539"/>
    <lineage>
        <taxon>Bacteria</taxon>
        <taxon>Pseudomonadati</taxon>
        <taxon>Pseudomonadota</taxon>
        <taxon>Gammaproteobacteria</taxon>
        <taxon>Alteromonadales</taxon>
        <taxon>Ferrimonadaceae</taxon>
        <taxon>Ferrimonas</taxon>
    </lineage>
</organism>
<comment type="caution">
    <text evidence="4">The sequence shown here is derived from an EMBL/GenBank/DDBJ whole genome shotgun (WGS) entry which is preliminary data.</text>
</comment>
<feature type="compositionally biased region" description="Low complexity" evidence="1">
    <location>
        <begin position="152"/>
        <end position="171"/>
    </location>
</feature>
<dbReference type="EMBL" id="SWCJ01000003">
    <property type="protein sequence ID" value="TKB56710.1"/>
    <property type="molecule type" value="Genomic_DNA"/>
</dbReference>
<accession>A0A4U1BT40</accession>
<dbReference type="SUPFAM" id="SSF49265">
    <property type="entry name" value="Fibronectin type III"/>
    <property type="match status" value="1"/>
</dbReference>
<dbReference type="OrthoDB" id="6187704at2"/>
<feature type="region of interest" description="Disordered" evidence="1">
    <location>
        <begin position="148"/>
        <end position="171"/>
    </location>
</feature>
<feature type="signal peptide" evidence="2">
    <location>
        <begin position="1"/>
        <end position="22"/>
    </location>
</feature>
<keyword evidence="2" id="KW-0732">Signal</keyword>
<feature type="region of interest" description="Disordered" evidence="1">
    <location>
        <begin position="59"/>
        <end position="88"/>
    </location>
</feature>
<feature type="domain" description="Fibronectin type-III" evidence="3">
    <location>
        <begin position="83"/>
        <end position="181"/>
    </location>
</feature>
<dbReference type="InterPro" id="IPR036116">
    <property type="entry name" value="FN3_sf"/>
</dbReference>
<dbReference type="Proteomes" id="UP000305675">
    <property type="component" value="Unassembled WGS sequence"/>
</dbReference>
<evidence type="ECO:0000259" key="3">
    <source>
        <dbReference type="PROSITE" id="PS50853"/>
    </source>
</evidence>
<dbReference type="InterPro" id="IPR013783">
    <property type="entry name" value="Ig-like_fold"/>
</dbReference>
<evidence type="ECO:0000256" key="2">
    <source>
        <dbReference type="SAM" id="SignalP"/>
    </source>
</evidence>
<dbReference type="Gene3D" id="2.60.40.10">
    <property type="entry name" value="Immunoglobulins"/>
    <property type="match status" value="1"/>
</dbReference>
<evidence type="ECO:0000313" key="4">
    <source>
        <dbReference type="EMBL" id="TKB56710.1"/>
    </source>
</evidence>
<dbReference type="AlphaFoldDB" id="A0A4U1BT40"/>
<proteinExistence type="predicted"/>
<protein>
    <recommendedName>
        <fullName evidence="3">Fibronectin type-III domain-containing protein</fullName>
    </recommendedName>
</protein>
<sequence>MFKTSTLSMLIMSAGLGLSAEAANPERTQYYEEQQRFHHVPKESYSGWGWSPSSIYQSASYDSETSGGGGGGDEPPPETRPSAPANLSVLYTPGQSQVTISWATPADKGNGSDFKYEIYRVDQGQASELIRSQSSTSKFNYNLIHDAQSEDTSTSTSTSTATASPTASVSASSGYAELVPTQFRIRACNSAGCSSSQSSPFIMVAEPKVDVPTQTLLERSRQILSSTSNANYRKSATTYTNGELAVAQGVLGQGIDMLNAEPVENSYCWNASSQDKVSANVTRLNRQSMSFSKVDTYESLQTSLDLKRSGGINLSFGGFSIGAKSKKAIYSKTKKVTESSVIVAHFLDEQNKFTAKPAIELDMKSAYVDMLKPMNATKKLEFRKACGDNYINSIITGRELTATIRIFSEHETASETKSKTSGLQADLQAYSADGNFDSSELSQMNSEYRNYTFEVLVYQSGSSTPGDIIRLTTPEALFDVMNQFASSSNQDLVAISSTDAEYPIPELLDGELHFDVFANYVNYQNRANAWMRLDEQLYQRCWMLDTEVVGAETAGDMEEVMGDRAYVNGQSESFMCDASKTVIEEGMRQCTQQSLWSGCYYPTEPLCEDALNGGQCMDRMEQISYKAPRSISHRLDVSRGGCAIGPCKRSKSMTTCFTDASVFPDLSRNDVISSSYQTQPVAGVSAQVDRAWQVNYANNSLSAGSDAKYCLKSSAQVYGKGAWGSGGRYESLNKVFGFKPIQLDYSL</sequence>
<dbReference type="InterPro" id="IPR003961">
    <property type="entry name" value="FN3_dom"/>
</dbReference>
<evidence type="ECO:0000256" key="1">
    <source>
        <dbReference type="SAM" id="MobiDB-lite"/>
    </source>
</evidence>
<dbReference type="RefSeq" id="WP_136862514.1">
    <property type="nucleotide sequence ID" value="NZ_SWCJ01000003.1"/>
</dbReference>